<dbReference type="STRING" id="1054147.F4PPC4"/>
<dbReference type="KEGG" id="dfa:DFA_04355"/>
<evidence type="ECO:0000259" key="2">
    <source>
        <dbReference type="PROSITE" id="PS50966"/>
    </source>
</evidence>
<evidence type="ECO:0000313" key="4">
    <source>
        <dbReference type="Proteomes" id="UP000007797"/>
    </source>
</evidence>
<accession>F4PPC4</accession>
<sequence length="685" mass="78514">MSQTTTTTTTLNDVLRSPYIRSLIFNHVGQIAKVEYRTTSTKGRDIIQLPHLEMITKYAMPWNFLCHYLPSVDKVLPLRRADVISRYCCHPNATLDTLKHLLEWSVDYEPNKQPDINTMVENGNIEVLEYIINRYPNITKNQPHISLGSLLYPLEIPRPTTLMSIASRQGFIDIVKYLHERNESSLGAMDCNNFEIIKYLHDNVGAESSHKSINLTSTTKDSLDIVKFFHGQEKHQGVFHSGVMDNAASAGLLDVVEFLHFNRSEGATTEAIDQAAWFGHLEIVKFLHFNRTEGATTEAMDNASRNGHLEIVRFLHEHRSEGATEDAMDYAALKGHIEVVKFLHFNRTEGCTTQAFDYCMDFEIIKFLHQNRTDGATTIAMDMAAYNDDFETIKFLHENRSEGCTTESLEKAVVSGNTEMIHYLVQVVKCECTSVAIQTAIKIGRLDILSFLHDNYPSNQYQIWSANDMDLAVRYGNLEIVQFLHNHRQEGCTTEALDNACKYGFMDIVLFLYENRTEGATRKAISGAALNNHFEIVKFLYNNHQNEVDIARVIKSSSLTITIEMMTFFVDILVKEKEEQGKLTDGQEENIEKAILRLAVFGRLELVKYLVSSFNVTTLQEKTIVEIKCFCAGYYENTNLCTHHYEIVHYFETQFTQQFKSTILNYSLPVPRKYYKHKNIGYDDF</sequence>
<keyword evidence="1" id="KW-0479">Metal-binding</keyword>
<dbReference type="PANTHER" id="PTHR46586:SF3">
    <property type="entry name" value="ANKYRIN REPEAT-CONTAINING PROTEIN"/>
    <property type="match status" value="1"/>
</dbReference>
<dbReference type="Proteomes" id="UP000007797">
    <property type="component" value="Unassembled WGS sequence"/>
</dbReference>
<dbReference type="InterPro" id="IPR036770">
    <property type="entry name" value="Ankyrin_rpt-contain_sf"/>
</dbReference>
<dbReference type="GeneID" id="14874783"/>
<gene>
    <name evidence="3" type="ORF">DFA_04355</name>
</gene>
<evidence type="ECO:0000313" key="3">
    <source>
        <dbReference type="EMBL" id="EGG22237.1"/>
    </source>
</evidence>
<dbReference type="InterPro" id="IPR007527">
    <property type="entry name" value="Znf_SWIM"/>
</dbReference>
<dbReference type="Gene3D" id="1.25.40.20">
    <property type="entry name" value="Ankyrin repeat-containing domain"/>
    <property type="match status" value="2"/>
</dbReference>
<dbReference type="GO" id="GO:0008270">
    <property type="term" value="F:zinc ion binding"/>
    <property type="evidence" value="ECO:0007669"/>
    <property type="project" value="UniProtKB-KW"/>
</dbReference>
<name>F4PPC4_CACFS</name>
<dbReference type="PROSITE" id="PS50966">
    <property type="entry name" value="ZF_SWIM"/>
    <property type="match status" value="1"/>
</dbReference>
<dbReference type="PANTHER" id="PTHR46586">
    <property type="entry name" value="ANKYRIN REPEAT-CONTAINING PROTEIN"/>
    <property type="match status" value="1"/>
</dbReference>
<dbReference type="RefSeq" id="XP_004360088.1">
    <property type="nucleotide sequence ID" value="XM_004360031.1"/>
</dbReference>
<feature type="domain" description="SWIM-type" evidence="2">
    <location>
        <begin position="614"/>
        <end position="652"/>
    </location>
</feature>
<dbReference type="EMBL" id="GL883009">
    <property type="protein sequence ID" value="EGG22237.1"/>
    <property type="molecule type" value="Genomic_DNA"/>
</dbReference>
<keyword evidence="1" id="KW-0863">Zinc-finger</keyword>
<keyword evidence="1" id="KW-0862">Zinc</keyword>
<dbReference type="AlphaFoldDB" id="F4PPC4"/>
<dbReference type="SUPFAM" id="SSF48403">
    <property type="entry name" value="Ankyrin repeat"/>
    <property type="match status" value="2"/>
</dbReference>
<protein>
    <recommendedName>
        <fullName evidence="2">SWIM-type domain-containing protein</fullName>
    </recommendedName>
</protein>
<proteinExistence type="predicted"/>
<keyword evidence="4" id="KW-1185">Reference proteome</keyword>
<reference evidence="4" key="1">
    <citation type="journal article" date="2011" name="Genome Res.">
        <title>Phylogeny-wide analysis of social amoeba genomes highlights ancient origins for complex intercellular communication.</title>
        <authorList>
            <person name="Heidel A.J."/>
            <person name="Lawal H.M."/>
            <person name="Felder M."/>
            <person name="Schilde C."/>
            <person name="Helps N.R."/>
            <person name="Tunggal B."/>
            <person name="Rivero F."/>
            <person name="John U."/>
            <person name="Schleicher M."/>
            <person name="Eichinger L."/>
            <person name="Platzer M."/>
            <person name="Noegel A.A."/>
            <person name="Schaap P."/>
            <person name="Gloeckner G."/>
        </authorList>
    </citation>
    <scope>NUCLEOTIDE SEQUENCE [LARGE SCALE GENOMIC DNA]</scope>
    <source>
        <strain evidence="4">SH3</strain>
    </source>
</reference>
<evidence type="ECO:0000256" key="1">
    <source>
        <dbReference type="PROSITE-ProRule" id="PRU00325"/>
    </source>
</evidence>
<dbReference type="Pfam" id="PF12796">
    <property type="entry name" value="Ank_2"/>
    <property type="match status" value="2"/>
</dbReference>
<dbReference type="OrthoDB" id="76773at2759"/>
<organism evidence="3 4">
    <name type="scientific">Cavenderia fasciculata</name>
    <name type="common">Slime mold</name>
    <name type="synonym">Dictyostelium fasciculatum</name>
    <dbReference type="NCBI Taxonomy" id="261658"/>
    <lineage>
        <taxon>Eukaryota</taxon>
        <taxon>Amoebozoa</taxon>
        <taxon>Evosea</taxon>
        <taxon>Eumycetozoa</taxon>
        <taxon>Dictyostelia</taxon>
        <taxon>Acytosteliales</taxon>
        <taxon>Cavenderiaceae</taxon>
        <taxon>Cavenderia</taxon>
    </lineage>
</organism>
<dbReference type="InterPro" id="IPR052050">
    <property type="entry name" value="SecEffector_AnkRepeat"/>
</dbReference>
<dbReference type="InterPro" id="IPR002110">
    <property type="entry name" value="Ankyrin_rpt"/>
</dbReference>